<keyword evidence="5" id="KW-1185">Reference proteome</keyword>
<dbReference type="EMBL" id="QQXL01000004">
    <property type="protein sequence ID" value="RKW70449.1"/>
    <property type="molecule type" value="Genomic_DNA"/>
</dbReference>
<dbReference type="PANTHER" id="PTHR30290">
    <property type="entry name" value="PERIPLASMIC BINDING COMPONENT OF ABC TRANSPORTER"/>
    <property type="match status" value="1"/>
</dbReference>
<name>A0A496PJ05_9MICC</name>
<dbReference type="GO" id="GO:1904680">
    <property type="term" value="F:peptide transmembrane transporter activity"/>
    <property type="evidence" value="ECO:0007669"/>
    <property type="project" value="TreeGrafter"/>
</dbReference>
<feature type="chain" id="PRO_5038939425" evidence="2">
    <location>
        <begin position="36"/>
        <end position="547"/>
    </location>
</feature>
<reference evidence="4 5" key="1">
    <citation type="submission" date="2018-07" db="EMBL/GenBank/DDBJ databases">
        <title>Arthrobacter sp. nov., isolated from raw cow's milk with high bacterial count.</title>
        <authorList>
            <person name="Hahne J."/>
            <person name="Isele D."/>
            <person name="Lipski A."/>
        </authorList>
    </citation>
    <scope>NUCLEOTIDE SEQUENCE [LARGE SCALE GENOMIC DNA]</scope>
    <source>
        <strain evidence="4 5">JZ R-183</strain>
    </source>
</reference>
<dbReference type="RefSeq" id="WP_121485101.1">
    <property type="nucleotide sequence ID" value="NZ_QQXL01000004.1"/>
</dbReference>
<dbReference type="GO" id="GO:0043190">
    <property type="term" value="C:ATP-binding cassette (ABC) transporter complex"/>
    <property type="evidence" value="ECO:0007669"/>
    <property type="project" value="InterPro"/>
</dbReference>
<comment type="caution">
    <text evidence="4">The sequence shown here is derived from an EMBL/GenBank/DDBJ whole genome shotgun (WGS) entry which is preliminary data.</text>
</comment>
<organism evidence="4 5">
    <name type="scientific">Galactobacter caseinivorans</name>
    <dbReference type="NCBI Taxonomy" id="2676123"/>
    <lineage>
        <taxon>Bacteria</taxon>
        <taxon>Bacillati</taxon>
        <taxon>Actinomycetota</taxon>
        <taxon>Actinomycetes</taxon>
        <taxon>Micrococcales</taxon>
        <taxon>Micrococcaceae</taxon>
        <taxon>Galactobacter</taxon>
    </lineage>
</organism>
<dbReference type="PIRSF" id="PIRSF002741">
    <property type="entry name" value="MppA"/>
    <property type="match status" value="1"/>
</dbReference>
<keyword evidence="1 2" id="KW-0732">Signal</keyword>
<dbReference type="GO" id="GO:0015833">
    <property type="term" value="P:peptide transport"/>
    <property type="evidence" value="ECO:0007669"/>
    <property type="project" value="TreeGrafter"/>
</dbReference>
<evidence type="ECO:0000259" key="3">
    <source>
        <dbReference type="Pfam" id="PF00496"/>
    </source>
</evidence>
<dbReference type="GO" id="GO:0042597">
    <property type="term" value="C:periplasmic space"/>
    <property type="evidence" value="ECO:0007669"/>
    <property type="project" value="UniProtKB-ARBA"/>
</dbReference>
<dbReference type="CDD" id="cd00995">
    <property type="entry name" value="PBP2_NikA_DppA_OppA_like"/>
    <property type="match status" value="1"/>
</dbReference>
<accession>A0A496PJ05</accession>
<sequence>MRARRRVAGSRWTLTAAVAGLGAAALALSSCGAPAGAISDWEISTTTPAPAGDIDSFSWAVHSEPYSLDYAYAFDYPDNQVLANVCESLLRMKPDMSLEPGLAESYANPTPTTWVYRIREGVTFHDGTALTANDVVASLKRHVDPAVGSFWYSVYANVTDIKKTGPMEVTVTTKIPDSQFNQSMGNSAGVIESAKTLKDKGKDYGNSTGGVNCTGPFTMDKWTSGESIHLKRYEGYWDPSLRARAAAMDFVFITDANARINALKSGEVDGAWQVPAEAVPILRAGTQGDVYFGTNSTVSALVVNNLKGPLGDVRVRKALALALDREGILKAGAGGYGEVSNTMTTRTAWGGLDPATVEGAFASVEPYQRDLEKAKALVKEAGAQGKEITIATAPISNDFTVSSQATAAALTEIGLKPKINTVTPNAYTALFSDPSARKDVDLFYTQWYLSARDPMEMFAVLRAGEFSNYGNWDHPEFTKIVNQGVQIMDPKQRAQKAAQAQRIVNDQLPWIPLFAPPVMVYLSDRITGLSPSVNFMYYPWAATLGAR</sequence>
<evidence type="ECO:0000256" key="2">
    <source>
        <dbReference type="SAM" id="SignalP"/>
    </source>
</evidence>
<dbReference type="Gene3D" id="3.10.105.10">
    <property type="entry name" value="Dipeptide-binding Protein, Domain 3"/>
    <property type="match status" value="1"/>
</dbReference>
<dbReference type="Pfam" id="PF00496">
    <property type="entry name" value="SBP_bac_5"/>
    <property type="match status" value="1"/>
</dbReference>
<dbReference type="AlphaFoldDB" id="A0A496PJ05"/>
<dbReference type="SUPFAM" id="SSF53850">
    <property type="entry name" value="Periplasmic binding protein-like II"/>
    <property type="match status" value="1"/>
</dbReference>
<evidence type="ECO:0000313" key="4">
    <source>
        <dbReference type="EMBL" id="RKW70449.1"/>
    </source>
</evidence>
<gene>
    <name evidence="4" type="ORF">DWQ67_08185</name>
</gene>
<evidence type="ECO:0000313" key="5">
    <source>
        <dbReference type="Proteomes" id="UP000273119"/>
    </source>
</evidence>
<evidence type="ECO:0000256" key="1">
    <source>
        <dbReference type="ARBA" id="ARBA00022729"/>
    </source>
</evidence>
<feature type="domain" description="Solute-binding protein family 5" evidence="3">
    <location>
        <begin position="98"/>
        <end position="461"/>
    </location>
</feature>
<dbReference type="PROSITE" id="PS51257">
    <property type="entry name" value="PROKAR_LIPOPROTEIN"/>
    <property type="match status" value="1"/>
</dbReference>
<dbReference type="PANTHER" id="PTHR30290:SF38">
    <property type="entry name" value="D,D-DIPEPTIDE-BINDING PERIPLASMIC PROTEIN DDPA-RELATED"/>
    <property type="match status" value="1"/>
</dbReference>
<dbReference type="Gene3D" id="3.40.190.10">
    <property type="entry name" value="Periplasmic binding protein-like II"/>
    <property type="match status" value="1"/>
</dbReference>
<proteinExistence type="predicted"/>
<dbReference type="InterPro" id="IPR039424">
    <property type="entry name" value="SBP_5"/>
</dbReference>
<feature type="signal peptide" evidence="2">
    <location>
        <begin position="1"/>
        <end position="35"/>
    </location>
</feature>
<protein>
    <submittedName>
        <fullName evidence="4">ABC transporter substrate-binding protein</fullName>
    </submittedName>
</protein>
<dbReference type="Proteomes" id="UP000273119">
    <property type="component" value="Unassembled WGS sequence"/>
</dbReference>
<dbReference type="Gene3D" id="3.90.76.10">
    <property type="entry name" value="Dipeptide-binding Protein, Domain 1"/>
    <property type="match status" value="1"/>
</dbReference>
<dbReference type="InterPro" id="IPR000914">
    <property type="entry name" value="SBP_5_dom"/>
</dbReference>
<dbReference type="InterPro" id="IPR030678">
    <property type="entry name" value="Peptide/Ni-bd"/>
</dbReference>